<gene>
    <name evidence="2" type="ORF">X975_16874</name>
</gene>
<protein>
    <submittedName>
        <fullName evidence="2">Uncharacterized protein</fullName>
    </submittedName>
</protein>
<feature type="transmembrane region" description="Helical" evidence="1">
    <location>
        <begin position="53"/>
        <end position="76"/>
    </location>
</feature>
<keyword evidence="1" id="KW-0472">Membrane</keyword>
<name>A0A087TCN6_STEMI</name>
<evidence type="ECO:0000313" key="3">
    <source>
        <dbReference type="Proteomes" id="UP000054359"/>
    </source>
</evidence>
<keyword evidence="3" id="KW-1185">Reference proteome</keyword>
<organism evidence="2 3">
    <name type="scientific">Stegodyphus mimosarum</name>
    <name type="common">African social velvet spider</name>
    <dbReference type="NCBI Taxonomy" id="407821"/>
    <lineage>
        <taxon>Eukaryota</taxon>
        <taxon>Metazoa</taxon>
        <taxon>Ecdysozoa</taxon>
        <taxon>Arthropoda</taxon>
        <taxon>Chelicerata</taxon>
        <taxon>Arachnida</taxon>
        <taxon>Araneae</taxon>
        <taxon>Araneomorphae</taxon>
        <taxon>Entelegynae</taxon>
        <taxon>Eresoidea</taxon>
        <taxon>Eresidae</taxon>
        <taxon>Stegodyphus</taxon>
    </lineage>
</organism>
<keyword evidence="1" id="KW-0812">Transmembrane</keyword>
<dbReference type="EMBL" id="KK114613">
    <property type="protein sequence ID" value="KFM62875.1"/>
    <property type="molecule type" value="Genomic_DNA"/>
</dbReference>
<sequence>MFTIRQDWYYATHSIFKRMFNVHSAVERRERPTWFSVLILLLEKKVLTKALRLGMSLCLMAKYEHIGFICLLFSIAL</sequence>
<evidence type="ECO:0000313" key="2">
    <source>
        <dbReference type="EMBL" id="KFM62875.1"/>
    </source>
</evidence>
<dbReference type="Proteomes" id="UP000054359">
    <property type="component" value="Unassembled WGS sequence"/>
</dbReference>
<reference evidence="2 3" key="1">
    <citation type="submission" date="2013-11" db="EMBL/GenBank/DDBJ databases">
        <title>Genome sequencing of Stegodyphus mimosarum.</title>
        <authorList>
            <person name="Bechsgaard J."/>
        </authorList>
    </citation>
    <scope>NUCLEOTIDE SEQUENCE [LARGE SCALE GENOMIC DNA]</scope>
</reference>
<feature type="non-terminal residue" evidence="2">
    <location>
        <position position="77"/>
    </location>
</feature>
<evidence type="ECO:0000256" key="1">
    <source>
        <dbReference type="SAM" id="Phobius"/>
    </source>
</evidence>
<accession>A0A087TCN6</accession>
<dbReference type="AlphaFoldDB" id="A0A087TCN6"/>
<proteinExistence type="predicted"/>
<keyword evidence="1" id="KW-1133">Transmembrane helix</keyword>